<feature type="domain" description="XPG-I" evidence="6">
    <location>
        <begin position="402"/>
        <end position="472"/>
    </location>
</feature>
<keyword evidence="5" id="KW-0234">DNA repair</keyword>
<dbReference type="InterPro" id="IPR029060">
    <property type="entry name" value="PIN-like_dom_sf"/>
</dbReference>
<dbReference type="GO" id="GO:0035312">
    <property type="term" value="F:5'-3' DNA exonuclease activity"/>
    <property type="evidence" value="ECO:0007669"/>
    <property type="project" value="UniProtKB-UniRule"/>
</dbReference>
<dbReference type="Gene3D" id="1.10.150.20">
    <property type="entry name" value="5' to 3' exonuclease, C-terminal subdomain"/>
    <property type="match status" value="1"/>
</dbReference>
<keyword evidence="5" id="KW-0269">Exonuclease</keyword>
<comment type="function">
    <text evidence="5">5'-&gt;3' double-stranded DNA exonuclease which may also possess a cryptic 3'-&gt;5' double-stranded DNA exonuclease activity. Functions in DNA mismatch repair.</text>
</comment>
<accession>A0A9P3UR68</accession>
<evidence type="ECO:0000256" key="4">
    <source>
        <dbReference type="ARBA" id="ARBA00022842"/>
    </source>
</evidence>
<dbReference type="GO" id="GO:0046872">
    <property type="term" value="F:metal ion binding"/>
    <property type="evidence" value="ECO:0007669"/>
    <property type="project" value="UniProtKB-UniRule"/>
</dbReference>
<dbReference type="SMART" id="SM00484">
    <property type="entry name" value="XPGI"/>
    <property type="match status" value="1"/>
</dbReference>
<dbReference type="SUPFAM" id="SSF88723">
    <property type="entry name" value="PIN domain-like"/>
    <property type="match status" value="1"/>
</dbReference>
<gene>
    <name evidence="8" type="ORF">LshimejAT787_1103680</name>
</gene>
<feature type="domain" description="XPG N-terminal" evidence="7">
    <location>
        <begin position="1"/>
        <end position="100"/>
    </location>
</feature>
<dbReference type="Pfam" id="PF00867">
    <property type="entry name" value="XPG_I"/>
    <property type="match status" value="1"/>
</dbReference>
<dbReference type="AlphaFoldDB" id="A0A9P3UR68"/>
<keyword evidence="3 5" id="KW-0378">Hydrolase</keyword>
<evidence type="ECO:0000256" key="3">
    <source>
        <dbReference type="ARBA" id="ARBA00022801"/>
    </source>
</evidence>
<dbReference type="Gene3D" id="3.40.50.1010">
    <property type="entry name" value="5'-nuclease"/>
    <property type="match status" value="2"/>
</dbReference>
<dbReference type="GO" id="GO:0006298">
    <property type="term" value="P:mismatch repair"/>
    <property type="evidence" value="ECO:0007669"/>
    <property type="project" value="TreeGrafter"/>
</dbReference>
<evidence type="ECO:0000256" key="1">
    <source>
        <dbReference type="ARBA" id="ARBA00022722"/>
    </source>
</evidence>
<dbReference type="Pfam" id="PF00752">
    <property type="entry name" value="XPG_N"/>
    <property type="match status" value="1"/>
</dbReference>
<organism evidence="8 9">
    <name type="scientific">Lyophyllum shimeji</name>
    <name type="common">Hon-shimeji</name>
    <name type="synonym">Tricholoma shimeji</name>
    <dbReference type="NCBI Taxonomy" id="47721"/>
    <lineage>
        <taxon>Eukaryota</taxon>
        <taxon>Fungi</taxon>
        <taxon>Dikarya</taxon>
        <taxon>Basidiomycota</taxon>
        <taxon>Agaricomycotina</taxon>
        <taxon>Agaricomycetes</taxon>
        <taxon>Agaricomycetidae</taxon>
        <taxon>Agaricales</taxon>
        <taxon>Tricholomatineae</taxon>
        <taxon>Lyophyllaceae</taxon>
        <taxon>Lyophyllum</taxon>
    </lineage>
</organism>
<dbReference type="SUPFAM" id="SSF47807">
    <property type="entry name" value="5' to 3' exonuclease, C-terminal subdomain"/>
    <property type="match status" value="1"/>
</dbReference>
<keyword evidence="5" id="KW-0227">DNA damage</keyword>
<dbReference type="InterPro" id="IPR036279">
    <property type="entry name" value="5-3_exonuclease_C_sf"/>
</dbReference>
<name>A0A9P3UR68_LYOSH</name>
<keyword evidence="5" id="KW-0267">Excision nuclease</keyword>
<dbReference type="InterPro" id="IPR006086">
    <property type="entry name" value="XPG-I_dom"/>
</dbReference>
<evidence type="ECO:0000256" key="5">
    <source>
        <dbReference type="RuleBase" id="RU910737"/>
    </source>
</evidence>
<keyword evidence="5" id="KW-0539">Nucleus</keyword>
<comment type="caution">
    <text evidence="8">The sequence shown here is derived from an EMBL/GenBank/DDBJ whole genome shotgun (WGS) entry which is preliminary data.</text>
</comment>
<comment type="cofactor">
    <cofactor evidence="5">
        <name>Mg(2+)</name>
        <dbReference type="ChEBI" id="CHEBI:18420"/>
    </cofactor>
    <text evidence="5">Binds 2 magnesium ions per subunit. They probably participate in the reaction catalyzed by the enzyme. May bind an additional third magnesium ion after substrate binding.</text>
</comment>
<dbReference type="Proteomes" id="UP001063166">
    <property type="component" value="Unassembled WGS sequence"/>
</dbReference>
<dbReference type="PANTHER" id="PTHR11081:SF8">
    <property type="entry name" value="EXONUCLEASE 1"/>
    <property type="match status" value="1"/>
</dbReference>
<keyword evidence="4 5" id="KW-0460">Magnesium</keyword>
<keyword evidence="9" id="KW-1185">Reference proteome</keyword>
<dbReference type="SMART" id="SM00279">
    <property type="entry name" value="HhH2"/>
    <property type="match status" value="1"/>
</dbReference>
<keyword evidence="5" id="KW-0228">DNA excision</keyword>
<dbReference type="PRINTS" id="PR00853">
    <property type="entry name" value="XPGRADSUPER"/>
</dbReference>
<proteinExistence type="inferred from homology"/>
<dbReference type="GO" id="GO:0005634">
    <property type="term" value="C:nucleus"/>
    <property type="evidence" value="ECO:0007669"/>
    <property type="project" value="UniProtKB-SubCell"/>
</dbReference>
<evidence type="ECO:0000259" key="7">
    <source>
        <dbReference type="SMART" id="SM00485"/>
    </source>
</evidence>
<dbReference type="InterPro" id="IPR006085">
    <property type="entry name" value="XPG_DNA_repair_N"/>
</dbReference>
<protein>
    <recommendedName>
        <fullName evidence="5">Exonuclease 1</fullName>
        <ecNumber evidence="5">3.1.-.-</ecNumber>
    </recommendedName>
</protein>
<evidence type="ECO:0000313" key="9">
    <source>
        <dbReference type="Proteomes" id="UP001063166"/>
    </source>
</evidence>
<dbReference type="GO" id="GO:0017108">
    <property type="term" value="F:5'-flap endonuclease activity"/>
    <property type="evidence" value="ECO:0007669"/>
    <property type="project" value="TreeGrafter"/>
</dbReference>
<keyword evidence="2 5" id="KW-0479">Metal-binding</keyword>
<dbReference type="EMBL" id="BRPK01000011">
    <property type="protein sequence ID" value="GLB42353.1"/>
    <property type="molecule type" value="Genomic_DNA"/>
</dbReference>
<evidence type="ECO:0000313" key="8">
    <source>
        <dbReference type="EMBL" id="GLB42353.1"/>
    </source>
</evidence>
<dbReference type="InterPro" id="IPR006084">
    <property type="entry name" value="XPG/Rad2"/>
</dbReference>
<evidence type="ECO:0000256" key="2">
    <source>
        <dbReference type="ARBA" id="ARBA00022723"/>
    </source>
</evidence>
<reference evidence="8" key="1">
    <citation type="submission" date="2022-07" db="EMBL/GenBank/DDBJ databases">
        <title>The genome of Lyophyllum shimeji provides insight into the initial evolution of ectomycorrhizal fungal genome.</title>
        <authorList>
            <person name="Kobayashi Y."/>
            <person name="Shibata T."/>
            <person name="Hirakawa H."/>
            <person name="Shigenobu S."/>
            <person name="Nishiyama T."/>
            <person name="Yamada A."/>
            <person name="Hasebe M."/>
            <person name="Kawaguchi M."/>
        </authorList>
    </citation>
    <scope>NUCLEOTIDE SEQUENCE</scope>
    <source>
        <strain evidence="8">AT787</strain>
    </source>
</reference>
<dbReference type="GO" id="GO:0003677">
    <property type="term" value="F:DNA binding"/>
    <property type="evidence" value="ECO:0007669"/>
    <property type="project" value="UniProtKB-UniRule"/>
</dbReference>
<keyword evidence="5" id="KW-0238">DNA-binding</keyword>
<dbReference type="InterPro" id="IPR008918">
    <property type="entry name" value="HhH2"/>
</dbReference>
<dbReference type="PANTHER" id="PTHR11081">
    <property type="entry name" value="FLAP ENDONUCLEASE FAMILY MEMBER"/>
    <property type="match status" value="1"/>
</dbReference>
<dbReference type="GO" id="GO:0006310">
    <property type="term" value="P:DNA recombination"/>
    <property type="evidence" value="ECO:0007669"/>
    <property type="project" value="TreeGrafter"/>
</dbReference>
<sequence>MGVLGLTPFLQRTCPEVIKHLPDRLRGLAGKKVVIDGTLITTRFHFAPAPHPYRHVLGWYRLAKELKEAGVEAVCVFDGKQRHAAKALELQRRKDARRKTAVRGALEQDRSKRLRKLSTILKRFQDLDSTMRERAARELRRLSGQDAEGTVLSEALDKLGLAELQMEPSSIPGPSQWSHLARESDVVVPDDYATDEDFYPALEDVAPLALFSAARDAHYHSLEPFVPLPEDSRDCIPPDHSWYRDKRPRYSPADDIPLITEPDVRTYVSPFHVDEVPHTADEEVLNQLLALYRDYRESIPKLASLATTSNDSSGATSTTGDPDTQADIVMTKAQHQLVLDEGDFWGKFLATSAADPATPMTQPPEMALARLSRTSDIMYASFERRMNPPTMQTYRECKDILQALGIPCLEASGPHEAEALASSIVLQGLADYVASEDTDVLVYEAPLIRNLTNRNSPLTIVSGADIRTVLHLDRASFVDFALLLGTDFSQRIKNVGPARALKFIREHGSIERVIELEREYLPRIPREAYLAQVKAARMVFRTLPPVPEKRLLEQNVIDEAQVIEVLQRYGLGQVVMEHGEWDHGMALEGNYFNDNPSAM</sequence>
<dbReference type="OrthoDB" id="31113at2759"/>
<evidence type="ECO:0000259" key="6">
    <source>
        <dbReference type="SMART" id="SM00484"/>
    </source>
</evidence>
<dbReference type="SMART" id="SM00485">
    <property type="entry name" value="XPGN"/>
    <property type="match status" value="1"/>
</dbReference>
<comment type="similarity">
    <text evidence="5">Belongs to the XPG/RAD2 endonuclease family. EXO1 subfamily.</text>
</comment>
<comment type="subcellular location">
    <subcellularLocation>
        <location evidence="5">Nucleus</location>
    </subcellularLocation>
</comment>
<dbReference type="EC" id="3.1.-.-" evidence="5"/>
<keyword evidence="1 5" id="KW-0540">Nuclease</keyword>